<dbReference type="Gene3D" id="3.40.30.10">
    <property type="entry name" value="Glutaredoxin"/>
    <property type="match status" value="1"/>
</dbReference>
<proteinExistence type="inferred from homology"/>
<dbReference type="SUPFAM" id="SSF52833">
    <property type="entry name" value="Thioredoxin-like"/>
    <property type="match status" value="1"/>
</dbReference>
<keyword evidence="5" id="KW-0574">Periplasm</keyword>
<dbReference type="InterPro" id="IPR001853">
    <property type="entry name" value="DSBA-like_thioredoxin_dom"/>
</dbReference>
<keyword evidence="4" id="KW-0676">Redox-active center</keyword>
<comment type="similarity">
    <text evidence="1">Belongs to the thioredoxin family. DsbA subfamily.</text>
</comment>
<evidence type="ECO:0000259" key="7">
    <source>
        <dbReference type="Pfam" id="PF01323"/>
    </source>
</evidence>
<keyword evidence="2" id="KW-0732">Signal</keyword>
<dbReference type="CDD" id="cd03019">
    <property type="entry name" value="DsbA_DsbA"/>
    <property type="match status" value="1"/>
</dbReference>
<dbReference type="PANTHER" id="PTHR35891:SF2">
    <property type="entry name" value="THIOL:DISULFIDE INTERCHANGE PROTEIN DSBA"/>
    <property type="match status" value="1"/>
</dbReference>
<dbReference type="Proteomes" id="UP000245790">
    <property type="component" value="Unassembled WGS sequence"/>
</dbReference>
<keyword evidence="3 5" id="KW-1015">Disulfide bond</keyword>
<dbReference type="GO" id="GO:0016491">
    <property type="term" value="F:oxidoreductase activity"/>
    <property type="evidence" value="ECO:0007669"/>
    <property type="project" value="InterPro"/>
</dbReference>
<comment type="subcellular location">
    <subcellularLocation>
        <location evidence="5">Periplasm</location>
    </subcellularLocation>
</comment>
<accession>A0A316FD41</accession>
<evidence type="ECO:0000256" key="4">
    <source>
        <dbReference type="ARBA" id="ARBA00023284"/>
    </source>
</evidence>
<dbReference type="AlphaFoldDB" id="A0A316FD41"/>
<keyword evidence="9" id="KW-1185">Reference proteome</keyword>
<dbReference type="EMBL" id="QGGU01000012">
    <property type="protein sequence ID" value="PWK46794.1"/>
    <property type="molecule type" value="Genomic_DNA"/>
</dbReference>
<dbReference type="RefSeq" id="WP_109764667.1">
    <property type="nucleotide sequence ID" value="NZ_QGGU01000012.1"/>
</dbReference>
<evidence type="ECO:0000313" key="9">
    <source>
        <dbReference type="Proteomes" id="UP000245790"/>
    </source>
</evidence>
<evidence type="ECO:0000313" key="8">
    <source>
        <dbReference type="EMBL" id="PWK46794.1"/>
    </source>
</evidence>
<dbReference type="OrthoDB" id="9784896at2"/>
<dbReference type="InterPro" id="IPR050824">
    <property type="entry name" value="Thiol_disulfide_DsbA"/>
</dbReference>
<dbReference type="GO" id="GO:0042597">
    <property type="term" value="C:periplasmic space"/>
    <property type="evidence" value="ECO:0007669"/>
    <property type="project" value="UniProtKB-SubCell"/>
</dbReference>
<sequence>MSNKQLLIKTILISAIFFISNIFAVEMEEGVHYDIVSARKSDSKVVKEYFNYGCPGCYKSEPLVKMIENSLPEDASLQSVPFENHAGWRIYVEAFYIAEMLGILDKAHEALFHQVHVEKKAIANKDQLKTLFVKLGADEKRFDQAANSFQLNSKLRLARKEAMSHKILSTPSFVVNDYYRINAQAFKSNKDLVDGINELLQR</sequence>
<organism evidence="8 9">
    <name type="scientific">Pleionea mediterranea</name>
    <dbReference type="NCBI Taxonomy" id="523701"/>
    <lineage>
        <taxon>Bacteria</taxon>
        <taxon>Pseudomonadati</taxon>
        <taxon>Pseudomonadota</taxon>
        <taxon>Gammaproteobacteria</taxon>
        <taxon>Oceanospirillales</taxon>
        <taxon>Pleioneaceae</taxon>
        <taxon>Pleionea</taxon>
    </lineage>
</organism>
<protein>
    <recommendedName>
        <fullName evidence="5">Thiol:disulfide interchange protein</fullName>
    </recommendedName>
</protein>
<evidence type="ECO:0000256" key="5">
    <source>
        <dbReference type="PIRNR" id="PIRNR001488"/>
    </source>
</evidence>
<evidence type="ECO:0000256" key="2">
    <source>
        <dbReference type="ARBA" id="ARBA00022729"/>
    </source>
</evidence>
<dbReference type="InterPro" id="IPR036249">
    <property type="entry name" value="Thioredoxin-like_sf"/>
</dbReference>
<name>A0A316FD41_9GAMM</name>
<gene>
    <name evidence="8" type="ORF">C8D97_11230</name>
</gene>
<comment type="caution">
    <text evidence="8">The sequence shown here is derived from an EMBL/GenBank/DDBJ whole genome shotgun (WGS) entry which is preliminary data.</text>
</comment>
<dbReference type="Pfam" id="PF01323">
    <property type="entry name" value="DSBA"/>
    <property type="match status" value="1"/>
</dbReference>
<evidence type="ECO:0000256" key="1">
    <source>
        <dbReference type="ARBA" id="ARBA00005791"/>
    </source>
</evidence>
<reference evidence="8 9" key="1">
    <citation type="submission" date="2018-05" db="EMBL/GenBank/DDBJ databases">
        <title>Genomic Encyclopedia of Type Strains, Phase IV (KMG-IV): sequencing the most valuable type-strain genomes for metagenomic binning, comparative biology and taxonomic classification.</title>
        <authorList>
            <person name="Goeker M."/>
        </authorList>
    </citation>
    <scope>NUCLEOTIDE SEQUENCE [LARGE SCALE GENOMIC DNA]</scope>
    <source>
        <strain evidence="8 9">DSM 25350</strain>
    </source>
</reference>
<evidence type="ECO:0000256" key="3">
    <source>
        <dbReference type="ARBA" id="ARBA00023157"/>
    </source>
</evidence>
<feature type="disulfide bond" description="Redox-active" evidence="6">
    <location>
        <begin position="54"/>
        <end position="57"/>
    </location>
</feature>
<evidence type="ECO:0000256" key="6">
    <source>
        <dbReference type="PIRSR" id="PIRSR001488-1"/>
    </source>
</evidence>
<dbReference type="PIRSF" id="PIRSF001488">
    <property type="entry name" value="Tdi_protein"/>
    <property type="match status" value="1"/>
</dbReference>
<feature type="domain" description="DSBA-like thioredoxin" evidence="7">
    <location>
        <begin position="95"/>
        <end position="178"/>
    </location>
</feature>
<dbReference type="PANTHER" id="PTHR35891">
    <property type="entry name" value="THIOL:DISULFIDE INTERCHANGE PROTEIN DSBA"/>
    <property type="match status" value="1"/>
</dbReference>
<dbReference type="InterPro" id="IPR023205">
    <property type="entry name" value="DsbA/DsbL"/>
</dbReference>